<name>A0AAV7WGQ4_PLEWA</name>
<dbReference type="AlphaFoldDB" id="A0AAV7WGQ4"/>
<reference evidence="1" key="1">
    <citation type="journal article" date="2022" name="bioRxiv">
        <title>Sequencing and chromosome-scale assembly of the giantPleurodeles waltlgenome.</title>
        <authorList>
            <person name="Brown T."/>
            <person name="Elewa A."/>
            <person name="Iarovenko S."/>
            <person name="Subramanian E."/>
            <person name="Araus A.J."/>
            <person name="Petzold A."/>
            <person name="Susuki M."/>
            <person name="Suzuki K.-i.T."/>
            <person name="Hayashi T."/>
            <person name="Toyoda A."/>
            <person name="Oliveira C."/>
            <person name="Osipova E."/>
            <person name="Leigh N.D."/>
            <person name="Simon A."/>
            <person name="Yun M.H."/>
        </authorList>
    </citation>
    <scope>NUCLEOTIDE SEQUENCE</scope>
    <source>
        <strain evidence="1">20211129_DDA</strain>
        <tissue evidence="1">Liver</tissue>
    </source>
</reference>
<dbReference type="EMBL" id="JANPWB010000001">
    <property type="protein sequence ID" value="KAJ1213229.1"/>
    <property type="molecule type" value="Genomic_DNA"/>
</dbReference>
<proteinExistence type="predicted"/>
<accession>A0AAV7WGQ4</accession>
<keyword evidence="2" id="KW-1185">Reference proteome</keyword>
<comment type="caution">
    <text evidence="1">The sequence shown here is derived from an EMBL/GenBank/DDBJ whole genome shotgun (WGS) entry which is preliminary data.</text>
</comment>
<sequence length="153" mass="17181">MAGPRTVRQTPAGELHMADLISPTGGLILDGLRPLHSTREEGGIGEVGWIAPRGAICRPTKMGRSMYLSKGEYVDSSWAGQEDLLGVTVFDYDEDSLEGEVREEGELEKEGPLMFYLVYCRKKRCRFARRRSQGGSRRSRMSESEVCKCSCRW</sequence>
<evidence type="ECO:0000313" key="2">
    <source>
        <dbReference type="Proteomes" id="UP001066276"/>
    </source>
</evidence>
<evidence type="ECO:0000313" key="1">
    <source>
        <dbReference type="EMBL" id="KAJ1213229.1"/>
    </source>
</evidence>
<gene>
    <name evidence="1" type="ORF">NDU88_000867</name>
</gene>
<dbReference type="Proteomes" id="UP001066276">
    <property type="component" value="Chromosome 1_1"/>
</dbReference>
<organism evidence="1 2">
    <name type="scientific">Pleurodeles waltl</name>
    <name type="common">Iberian ribbed newt</name>
    <dbReference type="NCBI Taxonomy" id="8319"/>
    <lineage>
        <taxon>Eukaryota</taxon>
        <taxon>Metazoa</taxon>
        <taxon>Chordata</taxon>
        <taxon>Craniata</taxon>
        <taxon>Vertebrata</taxon>
        <taxon>Euteleostomi</taxon>
        <taxon>Amphibia</taxon>
        <taxon>Batrachia</taxon>
        <taxon>Caudata</taxon>
        <taxon>Salamandroidea</taxon>
        <taxon>Salamandridae</taxon>
        <taxon>Pleurodelinae</taxon>
        <taxon>Pleurodeles</taxon>
    </lineage>
</organism>
<protein>
    <submittedName>
        <fullName evidence="1">Uncharacterized protein</fullName>
    </submittedName>
</protein>